<feature type="transmembrane region" description="Helical" evidence="8">
    <location>
        <begin position="34"/>
        <end position="53"/>
    </location>
</feature>
<dbReference type="GO" id="GO:0015105">
    <property type="term" value="F:arsenite transmembrane transporter activity"/>
    <property type="evidence" value="ECO:0007669"/>
    <property type="project" value="TreeGrafter"/>
</dbReference>
<keyword evidence="3" id="KW-0813">Transport</keyword>
<accession>A0A0U2XT25</accession>
<keyword evidence="7 8" id="KW-0472">Membrane</keyword>
<dbReference type="InterPro" id="IPR038770">
    <property type="entry name" value="Na+/solute_symporter_sf"/>
</dbReference>
<protein>
    <submittedName>
        <fullName evidence="9">Arsenic resistance protein</fullName>
    </submittedName>
</protein>
<evidence type="ECO:0000256" key="7">
    <source>
        <dbReference type="ARBA" id="ARBA00023136"/>
    </source>
</evidence>
<name>A0A0U2XT25_9BACL</name>
<dbReference type="AlphaFoldDB" id="A0A0U2XT25"/>
<evidence type="ECO:0000256" key="2">
    <source>
        <dbReference type="ARBA" id="ARBA00010110"/>
    </source>
</evidence>
<dbReference type="PANTHER" id="PTHR43057">
    <property type="entry name" value="ARSENITE EFFLUX TRANSPORTER"/>
    <property type="match status" value="1"/>
</dbReference>
<dbReference type="GO" id="GO:0005886">
    <property type="term" value="C:plasma membrane"/>
    <property type="evidence" value="ECO:0007669"/>
    <property type="project" value="UniProtKB-SubCell"/>
</dbReference>
<evidence type="ECO:0000256" key="5">
    <source>
        <dbReference type="ARBA" id="ARBA00022692"/>
    </source>
</evidence>
<evidence type="ECO:0000256" key="3">
    <source>
        <dbReference type="ARBA" id="ARBA00022448"/>
    </source>
</evidence>
<evidence type="ECO:0000256" key="8">
    <source>
        <dbReference type="SAM" id="Phobius"/>
    </source>
</evidence>
<evidence type="ECO:0000256" key="4">
    <source>
        <dbReference type="ARBA" id="ARBA00022475"/>
    </source>
</evidence>
<feature type="transmembrane region" description="Helical" evidence="8">
    <location>
        <begin position="224"/>
        <end position="243"/>
    </location>
</feature>
<comment type="similarity">
    <text evidence="2">Belongs to the arsenical resistance-3 (ACR3) (TC 2.A.59) family.</text>
</comment>
<dbReference type="RefSeq" id="WP_058382471.1">
    <property type="nucleotide sequence ID" value="NZ_CP013659.2"/>
</dbReference>
<dbReference type="InterPro" id="IPR004706">
    <property type="entry name" value="Arsenical-R_Acr3"/>
</dbReference>
<sequence length="318" mass="35322">MKLFEKLYSLVIFLAVLIGLGLGQFEAIQQNAELLILPLLIIMLYITFLQIPLEQAKQAFKNAKFSSIALMVNFVVTPLVAWLLASLFLGGQPALYIGFIMLMVTPCTDWYLIFTGMARGNVGLSTAMLPINLILQILLLPFYLLVFAGTSGSIDLSFLLESVLTVLLLPLFLAIVTRKLAQKGKWLNERHLAKLASLPILFLALAITAMFASQGRLLLTNLDLLWQLLLPILTFFLVTFIFGQQLGRYLEFTYEDTVSLNMTTLARNSPIALAIAMTAFPDEPLIALTLVIGPLLELPILAAVTQLLLILRKFRPHS</sequence>
<dbReference type="Proteomes" id="UP000067683">
    <property type="component" value="Chromosome"/>
</dbReference>
<evidence type="ECO:0000313" key="9">
    <source>
        <dbReference type="EMBL" id="ALS75768.1"/>
    </source>
</evidence>
<dbReference type="Pfam" id="PF01758">
    <property type="entry name" value="SBF"/>
    <property type="match status" value="1"/>
</dbReference>
<feature type="transmembrane region" description="Helical" evidence="8">
    <location>
        <begin position="94"/>
        <end position="114"/>
    </location>
</feature>
<reference evidence="9" key="1">
    <citation type="submission" date="2016-01" db="EMBL/GenBank/DDBJ databases">
        <title>Complete genome of Planococcus rifietoensis type strain M8.</title>
        <authorList>
            <person name="See-Too W.S."/>
        </authorList>
    </citation>
    <scope>NUCLEOTIDE SEQUENCE [LARGE SCALE GENOMIC DNA]</scope>
    <source>
        <strain evidence="9">M8</strain>
    </source>
</reference>
<feature type="transmembrane region" description="Helical" evidence="8">
    <location>
        <begin position="264"/>
        <end position="280"/>
    </location>
</feature>
<dbReference type="STRING" id="200991.AUC31_11420"/>
<feature type="transmembrane region" description="Helical" evidence="8">
    <location>
        <begin position="158"/>
        <end position="180"/>
    </location>
</feature>
<dbReference type="Gene3D" id="1.20.1530.20">
    <property type="match status" value="1"/>
</dbReference>
<comment type="subcellular location">
    <subcellularLocation>
        <location evidence="1">Cell membrane</location>
        <topology evidence="1">Multi-pass membrane protein</topology>
    </subcellularLocation>
</comment>
<keyword evidence="10" id="KW-1185">Reference proteome</keyword>
<feature type="transmembrane region" description="Helical" evidence="8">
    <location>
        <begin position="286"/>
        <end position="311"/>
    </location>
</feature>
<dbReference type="OrthoDB" id="3254016at2"/>
<keyword evidence="4" id="KW-1003">Cell membrane</keyword>
<evidence type="ECO:0000313" key="10">
    <source>
        <dbReference type="Proteomes" id="UP000067683"/>
    </source>
</evidence>
<dbReference type="PANTHER" id="PTHR43057:SF1">
    <property type="entry name" value="ARSENICAL-RESISTANCE PROTEIN 3"/>
    <property type="match status" value="1"/>
</dbReference>
<keyword evidence="5 8" id="KW-0812">Transmembrane</keyword>
<dbReference type="KEGG" id="prt:AUC31_11420"/>
<evidence type="ECO:0000256" key="1">
    <source>
        <dbReference type="ARBA" id="ARBA00004651"/>
    </source>
</evidence>
<feature type="transmembrane region" description="Helical" evidence="8">
    <location>
        <begin position="7"/>
        <end position="28"/>
    </location>
</feature>
<organism evidence="9 10">
    <name type="scientific">Planococcus rifietoensis</name>
    <dbReference type="NCBI Taxonomy" id="200991"/>
    <lineage>
        <taxon>Bacteria</taxon>
        <taxon>Bacillati</taxon>
        <taxon>Bacillota</taxon>
        <taxon>Bacilli</taxon>
        <taxon>Bacillales</taxon>
        <taxon>Caryophanaceae</taxon>
        <taxon>Planococcus</taxon>
    </lineage>
</organism>
<evidence type="ECO:0000256" key="6">
    <source>
        <dbReference type="ARBA" id="ARBA00022989"/>
    </source>
</evidence>
<dbReference type="InterPro" id="IPR002657">
    <property type="entry name" value="BilAc:Na_symport/Acr3"/>
</dbReference>
<feature type="transmembrane region" description="Helical" evidence="8">
    <location>
        <begin position="65"/>
        <end position="88"/>
    </location>
</feature>
<proteinExistence type="inferred from homology"/>
<feature type="transmembrane region" description="Helical" evidence="8">
    <location>
        <begin position="192"/>
        <end position="212"/>
    </location>
</feature>
<gene>
    <name evidence="9" type="ORF">AUC31_11420</name>
</gene>
<dbReference type="GO" id="GO:0015297">
    <property type="term" value="F:antiporter activity"/>
    <property type="evidence" value="ECO:0007669"/>
    <property type="project" value="InterPro"/>
</dbReference>
<dbReference type="EMBL" id="CP013659">
    <property type="protein sequence ID" value="ALS75768.1"/>
    <property type="molecule type" value="Genomic_DNA"/>
</dbReference>
<keyword evidence="6 8" id="KW-1133">Transmembrane helix</keyword>
<dbReference type="GO" id="GO:0015104">
    <property type="term" value="F:antimonite transmembrane transporter activity"/>
    <property type="evidence" value="ECO:0007669"/>
    <property type="project" value="TreeGrafter"/>
</dbReference>
<feature type="transmembrane region" description="Helical" evidence="8">
    <location>
        <begin position="126"/>
        <end position="146"/>
    </location>
</feature>